<evidence type="ECO:0000313" key="7">
    <source>
        <dbReference type="Proteomes" id="UP000504618"/>
    </source>
</evidence>
<feature type="compositionally biased region" description="Polar residues" evidence="5">
    <location>
        <begin position="238"/>
        <end position="252"/>
    </location>
</feature>
<protein>
    <submittedName>
        <fullName evidence="8">Uncharacterized protein LOC112456349</fullName>
    </submittedName>
</protein>
<feature type="compositionally biased region" description="Low complexity" evidence="5">
    <location>
        <begin position="423"/>
        <end position="435"/>
    </location>
</feature>
<keyword evidence="7" id="KW-1185">Reference proteome</keyword>
<feature type="compositionally biased region" description="Basic and acidic residues" evidence="5">
    <location>
        <begin position="29"/>
        <end position="43"/>
    </location>
</feature>
<evidence type="ECO:0000256" key="5">
    <source>
        <dbReference type="SAM" id="MobiDB-lite"/>
    </source>
</evidence>
<proteinExistence type="predicted"/>
<feature type="compositionally biased region" description="Polar residues" evidence="5">
    <location>
        <begin position="174"/>
        <end position="201"/>
    </location>
</feature>
<evidence type="ECO:0000259" key="6">
    <source>
        <dbReference type="Pfam" id="PF12325"/>
    </source>
</evidence>
<evidence type="ECO:0000313" key="8">
    <source>
        <dbReference type="RefSeq" id="XP_024874592.1"/>
    </source>
</evidence>
<gene>
    <name evidence="8" type="primary">LOC112456349</name>
</gene>
<feature type="compositionally biased region" description="Polar residues" evidence="5">
    <location>
        <begin position="407"/>
        <end position="422"/>
    </location>
</feature>
<evidence type="ECO:0000256" key="4">
    <source>
        <dbReference type="SAM" id="Coils"/>
    </source>
</evidence>
<dbReference type="OrthoDB" id="74178at2759"/>
<name>A0A6J1PXC5_9HYME</name>
<dbReference type="GO" id="GO:0005783">
    <property type="term" value="C:endoplasmic reticulum"/>
    <property type="evidence" value="ECO:0007669"/>
    <property type="project" value="TreeGrafter"/>
</dbReference>
<dbReference type="InterPro" id="IPR022092">
    <property type="entry name" value="TMF_DNA-bd"/>
</dbReference>
<keyword evidence="3 4" id="KW-0175">Coiled coil</keyword>
<feature type="compositionally biased region" description="Polar residues" evidence="5">
    <location>
        <begin position="704"/>
        <end position="718"/>
    </location>
</feature>
<feature type="region of interest" description="Disordered" evidence="5">
    <location>
        <begin position="370"/>
        <end position="461"/>
    </location>
</feature>
<feature type="coiled-coil region" evidence="4">
    <location>
        <begin position="1271"/>
        <end position="1343"/>
    </location>
</feature>
<keyword evidence="2" id="KW-0333">Golgi apparatus</keyword>
<feature type="coiled-coil region" evidence="4">
    <location>
        <begin position="1088"/>
        <end position="1196"/>
    </location>
</feature>
<feature type="region of interest" description="Disordered" evidence="5">
    <location>
        <begin position="654"/>
        <end position="727"/>
    </location>
</feature>
<accession>A0A6J1PXC5</accession>
<evidence type="ECO:0000256" key="2">
    <source>
        <dbReference type="ARBA" id="ARBA00023034"/>
    </source>
</evidence>
<feature type="region of interest" description="Disordered" evidence="5">
    <location>
        <begin position="29"/>
        <end position="297"/>
    </location>
</feature>
<feature type="compositionally biased region" description="Polar residues" evidence="5">
    <location>
        <begin position="276"/>
        <end position="297"/>
    </location>
</feature>
<dbReference type="Proteomes" id="UP000504618">
    <property type="component" value="Unplaced"/>
</dbReference>
<reference evidence="8" key="1">
    <citation type="submission" date="2025-08" db="UniProtKB">
        <authorList>
            <consortium name="RefSeq"/>
        </authorList>
    </citation>
    <scope>IDENTIFICATION</scope>
    <source>
        <tissue evidence="8">Whole body</tissue>
    </source>
</reference>
<feature type="compositionally biased region" description="Acidic residues" evidence="5">
    <location>
        <begin position="443"/>
        <end position="453"/>
    </location>
</feature>
<comment type="subcellular location">
    <subcellularLocation>
        <location evidence="1">Golgi apparatus</location>
    </subcellularLocation>
</comment>
<dbReference type="Pfam" id="PF12329">
    <property type="entry name" value="TMF_DNA_bd"/>
    <property type="match status" value="1"/>
</dbReference>
<feature type="compositionally biased region" description="Polar residues" evidence="5">
    <location>
        <begin position="66"/>
        <end position="82"/>
    </location>
</feature>
<feature type="compositionally biased region" description="Low complexity" evidence="5">
    <location>
        <begin position="692"/>
        <end position="703"/>
    </location>
</feature>
<evidence type="ECO:0000256" key="1">
    <source>
        <dbReference type="ARBA" id="ARBA00004555"/>
    </source>
</evidence>
<dbReference type="CTD" id="31629"/>
<feature type="coiled-coil region" evidence="4">
    <location>
        <begin position="749"/>
        <end position="1006"/>
    </location>
</feature>
<feature type="compositionally biased region" description="Polar residues" evidence="5">
    <location>
        <begin position="104"/>
        <end position="124"/>
    </location>
</feature>
<dbReference type="InterPro" id="IPR022091">
    <property type="entry name" value="TMF_TATA-bd"/>
</dbReference>
<dbReference type="GeneID" id="112456349"/>
<dbReference type="Pfam" id="PF12325">
    <property type="entry name" value="TMF_TATA_bd"/>
    <property type="match status" value="1"/>
</dbReference>
<dbReference type="InterPro" id="IPR052602">
    <property type="entry name" value="Growth_transcription_reg"/>
</dbReference>
<feature type="compositionally biased region" description="Basic and acidic residues" evidence="5">
    <location>
        <begin position="141"/>
        <end position="151"/>
    </location>
</feature>
<dbReference type="PANTHER" id="PTHR46515">
    <property type="entry name" value="TATA ELEMENT MODULATORY FACTOR TMF1"/>
    <property type="match status" value="1"/>
</dbReference>
<feature type="compositionally biased region" description="Polar residues" evidence="5">
    <location>
        <begin position="152"/>
        <end position="166"/>
    </location>
</feature>
<dbReference type="PANTHER" id="PTHR46515:SF1">
    <property type="entry name" value="TATA ELEMENT MODULATORY FACTOR"/>
    <property type="match status" value="1"/>
</dbReference>
<feature type="domain" description="TATA element modulatory factor 1 TATA binding" evidence="6">
    <location>
        <begin position="1264"/>
        <end position="1364"/>
    </location>
</feature>
<sequence length="2389" mass="270202">MSWFDATGFANLAKSALKGAQKTIDKALDIKEEEPKIQPRTDETSDFFASWGLQNEQEANKRDGNPQKQQQNTSSIWGSFTGSFFEPPKIVDGNGWKTVKHSKSLQSATSQDEQQRSMVSSTSAPEKLATKDAKSAIAKSESVHKEDERESSAISESVNTNLSLSKESNDKTASESCVLSEQSSLDNVVSISTDKTVTKSASLDLEQIYYAPTADNTDSDSTTSTDEKEEGQCDNEAASESNDINRTSSPTNVFHKVPNVSSESDKKSLESLEILGSQSDTDCTTTPESDLNSVTNSLSPSVVGIKVNSESVEILPDSLVTSPSSVEILGDWKSDSSPYLSPIEPKNLESLPVLGGDECTTPCIDCTGTLHPPSRDQFETSSSDISPYESPMEEVKTLNVSPYPYSVDSTPSPSALSSLDTNKSSSHAADSSKTSPESVEVIPDVDEPDESLAEDSYTSASEGTVMTVLEPLQQLDTVKNKMELTDMNVKMPIKMHDSYPDDRQTSAKVCTESKLNLSLDSLKEKHNLHLTLEPITTQPIRKLDHLEGVNEKPENVSTFSQLMSTTIEPPDLDSQIESMDETKMIESSNDQYLISTDSSREGTLIESSSEDNATLMCTSDSKVLETPLTTSSYVKTMLADAMVEKSEIIDMESHCTEVPRENSPISSESRSDLVKIGSDQASGHTSGDELETTTSSDIEIISSPNGDSSSTQSRQSPAKLQLSKGGDLLTKTLKTRGHSRELSEISIGSDETNMEIEKLLKRVQEMTEILEARESKLIDVSRINMELHEQNANLIKQLENFEKHAEQNQNINQITDEYTQRLSALERKFQQAIRERDQLRKNLDQLKLEAASRLSSQEMSNINAEKDEIIKELREEGEKLSKQQLQHSNIIKKLRVKEKETDATIKSQKEQIEEQNTELERLKRSLHAKEEVERSQIEAVHTLTAKTKKQEKEILTLQEKLDNAVNKMEAYKKSLDAAKVDLAETKKKLLTTEEELKEAVDNAAESCQLFAQVEDLKLKYRQAEEAHVKREEFFKHENNELLKRLEASEARSEELSESVSIATKPLLRQIEQLQANLQHKSNSFMKQEKVLSEKIIKLQSKIENLTEMDRLLREENINLKTKESHLESKLNLKEKERSKLQELHDTLKEENERLLKQNKEHQDAINTLEQTHSSQVQELKREINALENKLAVEKAATDAERRRNNAILEQQQNTDEESRFSPTLSIGQESVSSANSAWPGFSDSVFDNNSGRFPPIPYESIITGSSSTSIFENLQAQLKQRDGEIQQLQWELSRRNTERDTLNSELATLTLKVEELSASVAEAQALNESLNETQTRYDALLQMYGEKVEENQELRLDLEDVKEISNMGDSAPIKGRRLKNRQKRRMPDVILHTRNVMIPIVKPVPFKQSCDATLSENRTFQRQILRTQNCINNPALLFSEAPLRTLYDPLGNSLEVKRTDRWKAKDQSAKYTTFGKNESPSIEKISISQNLYPSKRLSCKERNDTLQFPNTVLAQSEPSADEKNLHKASSRSIKLSRKCDLSQMKESQTRHEDIIVLLPKIETPISNIMSKPVVSLSSQSFYDIADTVSTVSTPSSFKIENKKTFANIANRAKSISSKASNHLHPSNSEYEINVLHYENEVLPGNNFPQFAQSHLKSTNTNWSSVYNCSSLAKIQDDNLVEERNAIKSHTWDEDKTAGNIKYSWEIDNWMPHTSSQRKEPDNAEMKTAERNGRRPYDCKIKYSWQVIGTGTQTSHTLLQDLLNNMEDNKPAYKMCSIKYSWQIIGISTQASLHDYNDPDYWSGMLLTPSKNYNGNEHEIGSNETDHAKLHDYVRYPGRSRKYLILNNQQTQTFAEKEIQADPNDYMEQILEALTKQKPSYKLELEQIDNYDELLHKYVTKPLTPNISSKSSDNGNEKTKREELLMRLMYALKKLNQYERNVDKNRSTNVSHPDAEDTFAQKGEVLPQNVTDNIKSIVESTQEYIAKLDCQLKDLDNADQQIENSMMRTLKDIDGTFQSLLDDVCHEINKRREQLILETEIHKHESLIPLRACRRELEAQVQNAQNIISMSEDILRHPHRYSANGFGKIISASNDIGRIPAVPYSEELPNINFDRPLNSYKEEIMEQISKLGCISRTVPVQIINIEERPAGLYVKWHVTNPEYFAEEQTYVVEKANGEILDPASSKFETVYRGSETSCFIRNIPVDRQVTLRVRIQADNVARSVHHVTRTFIPPYSWELDNKDYVITNNDKVAAKVTDTISTLFSQGPQFDANYIIEFKFLEVSPEGNDDEGIALVYDPQGSHDTLKRAASLMITPQGKIFMDGDEKLMRLPRMRLGAVIMISALRKNAHVLRVNIESENKCVTYDWRVQTPLYLAARFAGREKWRLTIE</sequence>
<dbReference type="RefSeq" id="XP_024874592.1">
    <property type="nucleotide sequence ID" value="XM_025018824.1"/>
</dbReference>
<evidence type="ECO:0000256" key="3">
    <source>
        <dbReference type="ARBA" id="ARBA00023054"/>
    </source>
</evidence>
<dbReference type="GO" id="GO:0005794">
    <property type="term" value="C:Golgi apparatus"/>
    <property type="evidence" value="ECO:0007669"/>
    <property type="project" value="UniProtKB-SubCell"/>
</dbReference>
<organism evidence="7 8">
    <name type="scientific">Temnothorax curvispinosus</name>
    <dbReference type="NCBI Taxonomy" id="300111"/>
    <lineage>
        <taxon>Eukaryota</taxon>
        <taxon>Metazoa</taxon>
        <taxon>Ecdysozoa</taxon>
        <taxon>Arthropoda</taxon>
        <taxon>Hexapoda</taxon>
        <taxon>Insecta</taxon>
        <taxon>Pterygota</taxon>
        <taxon>Neoptera</taxon>
        <taxon>Endopterygota</taxon>
        <taxon>Hymenoptera</taxon>
        <taxon>Apocrita</taxon>
        <taxon>Aculeata</taxon>
        <taxon>Formicoidea</taxon>
        <taxon>Formicidae</taxon>
        <taxon>Myrmicinae</taxon>
        <taxon>Temnothorax</taxon>
    </lineage>
</organism>